<organism evidence="2 3">
    <name type="scientific">Guyanagaster necrorhizus</name>
    <dbReference type="NCBI Taxonomy" id="856835"/>
    <lineage>
        <taxon>Eukaryota</taxon>
        <taxon>Fungi</taxon>
        <taxon>Dikarya</taxon>
        <taxon>Basidiomycota</taxon>
        <taxon>Agaricomycotina</taxon>
        <taxon>Agaricomycetes</taxon>
        <taxon>Agaricomycetidae</taxon>
        <taxon>Agaricales</taxon>
        <taxon>Marasmiineae</taxon>
        <taxon>Physalacriaceae</taxon>
        <taxon>Guyanagaster</taxon>
    </lineage>
</organism>
<accession>A0A9P7VJB6</accession>
<dbReference type="GeneID" id="66103681"/>
<sequence length="183" mass="21231">MKVTEQVTAWRSNIDVIPNHAPPIHPFDSHRRLLSILNDDPYVPGEVPDDTPTLNAREWDRWFLLTLLGKQRYDDRKASEEREVFWRAIQHDLLTDPNDWLDFMRGKRDDETQHHRAGRDERTDEIYNNMTSVSPSALATTMPDHSYHPPMPRHQQEAHQTTYPASPPPSLALDDGYPARSSS</sequence>
<evidence type="ECO:0000313" key="2">
    <source>
        <dbReference type="EMBL" id="KAG7441071.1"/>
    </source>
</evidence>
<proteinExistence type="predicted"/>
<evidence type="ECO:0000256" key="1">
    <source>
        <dbReference type="SAM" id="MobiDB-lite"/>
    </source>
</evidence>
<evidence type="ECO:0000313" key="3">
    <source>
        <dbReference type="Proteomes" id="UP000812287"/>
    </source>
</evidence>
<comment type="caution">
    <text evidence="2">The sequence shown here is derived from an EMBL/GenBank/DDBJ whole genome shotgun (WGS) entry which is preliminary data.</text>
</comment>
<dbReference type="EMBL" id="MU250564">
    <property type="protein sequence ID" value="KAG7441071.1"/>
    <property type="molecule type" value="Genomic_DNA"/>
</dbReference>
<gene>
    <name evidence="2" type="ORF">BT62DRAFT_556690</name>
</gene>
<dbReference type="RefSeq" id="XP_043034571.1">
    <property type="nucleotide sequence ID" value="XM_043181385.1"/>
</dbReference>
<reference evidence="2" key="1">
    <citation type="submission" date="2020-11" db="EMBL/GenBank/DDBJ databases">
        <title>Adaptations for nitrogen fixation in a non-lichenized fungal sporocarp promotes dispersal by wood-feeding termites.</title>
        <authorList>
            <consortium name="DOE Joint Genome Institute"/>
            <person name="Koch R.A."/>
            <person name="Yoon G."/>
            <person name="Arayal U."/>
            <person name="Lail K."/>
            <person name="Amirebrahimi M."/>
            <person name="Labutti K."/>
            <person name="Lipzen A."/>
            <person name="Riley R."/>
            <person name="Barry K."/>
            <person name="Henrissat B."/>
            <person name="Grigoriev I.V."/>
            <person name="Herr J.R."/>
            <person name="Aime M.C."/>
        </authorList>
    </citation>
    <scope>NUCLEOTIDE SEQUENCE</scope>
    <source>
        <strain evidence="2">MCA 3950</strain>
    </source>
</reference>
<feature type="region of interest" description="Disordered" evidence="1">
    <location>
        <begin position="135"/>
        <end position="183"/>
    </location>
</feature>
<dbReference type="AlphaFoldDB" id="A0A9P7VJB6"/>
<dbReference type="Proteomes" id="UP000812287">
    <property type="component" value="Unassembled WGS sequence"/>
</dbReference>
<dbReference type="OrthoDB" id="2973757at2759"/>
<keyword evidence="3" id="KW-1185">Reference proteome</keyword>
<name>A0A9P7VJB6_9AGAR</name>
<protein>
    <submittedName>
        <fullName evidence="2">Uncharacterized protein</fullName>
    </submittedName>
</protein>